<dbReference type="InterPro" id="IPR005135">
    <property type="entry name" value="Endo/exonuclease/phosphatase"/>
</dbReference>
<protein>
    <submittedName>
        <fullName evidence="3">Endonuclease/exonuclease/phosphatase</fullName>
    </submittedName>
</protein>
<keyword evidence="1" id="KW-1133">Transmembrane helix</keyword>
<keyword evidence="3" id="KW-0255">Endonuclease</keyword>
<evidence type="ECO:0000313" key="4">
    <source>
        <dbReference type="Proteomes" id="UP000062973"/>
    </source>
</evidence>
<dbReference type="STRING" id="1068978.AMETH_6550"/>
<dbReference type="EMBL" id="CP009110">
    <property type="protein sequence ID" value="AIJ26642.1"/>
    <property type="molecule type" value="Genomic_DNA"/>
</dbReference>
<keyword evidence="3" id="KW-0540">Nuclease</keyword>
<accession>A0A076N9E1</accession>
<keyword evidence="3" id="KW-0269">Exonuclease</keyword>
<keyword evidence="3" id="KW-0378">Hydrolase</keyword>
<dbReference type="eggNOG" id="COG3021">
    <property type="taxonomic scope" value="Bacteria"/>
</dbReference>
<dbReference type="Pfam" id="PF03372">
    <property type="entry name" value="Exo_endo_phos"/>
    <property type="match status" value="1"/>
</dbReference>
<evidence type="ECO:0000259" key="2">
    <source>
        <dbReference type="Pfam" id="PF03372"/>
    </source>
</evidence>
<reference evidence="3 4" key="1">
    <citation type="submission" date="2014-07" db="EMBL/GenBank/DDBJ databases">
        <title>Whole Genome Sequence of the Amycolatopsis methanolica 239.</title>
        <authorList>
            <person name="Tang B."/>
        </authorList>
    </citation>
    <scope>NUCLEOTIDE SEQUENCE [LARGE SCALE GENOMIC DNA]</scope>
    <source>
        <strain evidence="3 4">239</strain>
    </source>
</reference>
<evidence type="ECO:0000256" key="1">
    <source>
        <dbReference type="SAM" id="Phobius"/>
    </source>
</evidence>
<dbReference type="Proteomes" id="UP000062973">
    <property type="component" value="Chromosome"/>
</dbReference>
<feature type="transmembrane region" description="Helical" evidence="1">
    <location>
        <begin position="55"/>
        <end position="77"/>
    </location>
</feature>
<proteinExistence type="predicted"/>
<dbReference type="Gene3D" id="3.60.10.10">
    <property type="entry name" value="Endonuclease/exonuclease/phosphatase"/>
    <property type="match status" value="1"/>
</dbReference>
<dbReference type="InterPro" id="IPR036691">
    <property type="entry name" value="Endo/exonu/phosph_ase_sf"/>
</dbReference>
<dbReference type="AlphaFoldDB" id="A0A076N9E1"/>
<dbReference type="SUPFAM" id="SSF56219">
    <property type="entry name" value="DNase I-like"/>
    <property type="match status" value="1"/>
</dbReference>
<keyword evidence="4" id="KW-1185">Reference proteome</keyword>
<sequence>MVFFAVLAAVFVVFAAMRLLGVDGGRLTASLIALTPYWIVCGLLLAALTLALRHWWIGGTVLVLALVLGGVVVPRAFSSAQPQVHGRTLHVMSSNMYYGEADPQTIVRLVRENQVDVLNLLELTPQAVSALEAAGLFELLPHRVLEPARRGAGSGLVSRYPVTQLSLAGPSGFAQPSARLDLGGGVSVEVVAAHPTAPVADAGTWKSEIAGLPHPDPDGPVRILAGDFNATLDHGTLRDLIATGYTDAGDATGEGFTSTWPSKLLPPPVAIDHVLVDQRAAVTAYRVFPMPNSDHKAVFAAITLP</sequence>
<keyword evidence="1" id="KW-0472">Membrane</keyword>
<evidence type="ECO:0000313" key="3">
    <source>
        <dbReference type="EMBL" id="AIJ26642.1"/>
    </source>
</evidence>
<organism evidence="3 4">
    <name type="scientific">Amycolatopsis methanolica 239</name>
    <dbReference type="NCBI Taxonomy" id="1068978"/>
    <lineage>
        <taxon>Bacteria</taxon>
        <taxon>Bacillati</taxon>
        <taxon>Actinomycetota</taxon>
        <taxon>Actinomycetes</taxon>
        <taxon>Pseudonocardiales</taxon>
        <taxon>Pseudonocardiaceae</taxon>
        <taxon>Amycolatopsis</taxon>
        <taxon>Amycolatopsis methanolica group</taxon>
    </lineage>
</organism>
<dbReference type="KEGG" id="amq:AMETH_6550"/>
<dbReference type="RefSeq" id="WP_017985412.1">
    <property type="nucleotide sequence ID" value="NZ_AQUL01000001.1"/>
</dbReference>
<dbReference type="HOGENOM" id="CLU_052333_1_0_11"/>
<dbReference type="PATRIC" id="fig|1068978.7.peg.7039"/>
<name>A0A076N9E1_AMYME</name>
<dbReference type="GO" id="GO:0004519">
    <property type="term" value="F:endonuclease activity"/>
    <property type="evidence" value="ECO:0007669"/>
    <property type="project" value="UniProtKB-KW"/>
</dbReference>
<feature type="domain" description="Endonuclease/exonuclease/phosphatase" evidence="2">
    <location>
        <begin position="92"/>
        <end position="295"/>
    </location>
</feature>
<dbReference type="OrthoDB" id="2340043at2"/>
<gene>
    <name evidence="3" type="ORF">AMETH_6550</name>
</gene>
<keyword evidence="1" id="KW-0812">Transmembrane</keyword>
<dbReference type="GO" id="GO:0004527">
    <property type="term" value="F:exonuclease activity"/>
    <property type="evidence" value="ECO:0007669"/>
    <property type="project" value="UniProtKB-KW"/>
</dbReference>
<feature type="transmembrane region" description="Helical" evidence="1">
    <location>
        <begin position="31"/>
        <end position="48"/>
    </location>
</feature>